<accession>A0A7S1ZBF9</accession>
<sequence length="138" mass="16207">MPVRCHRKYSCRMFVLPLKVCPFWDNCHCVSLSSEIGFILQLLTWLLRCVLQCLLLLQFFLLSLQNTFARPLSCFLSHFFPSVFPSFSFLSELCLNFFKLFIRLFHEAFVSHQLVHLFFSFQVGQLHTLPLVPVVENS</sequence>
<organism evidence="1">
    <name type="scientific">Trieres chinensis</name>
    <name type="common">Marine centric diatom</name>
    <name type="synonym">Odontella sinensis</name>
    <dbReference type="NCBI Taxonomy" id="1514140"/>
    <lineage>
        <taxon>Eukaryota</taxon>
        <taxon>Sar</taxon>
        <taxon>Stramenopiles</taxon>
        <taxon>Ochrophyta</taxon>
        <taxon>Bacillariophyta</taxon>
        <taxon>Mediophyceae</taxon>
        <taxon>Biddulphiophycidae</taxon>
        <taxon>Eupodiscales</taxon>
        <taxon>Parodontellaceae</taxon>
        <taxon>Trieres</taxon>
    </lineage>
</organism>
<evidence type="ECO:0000313" key="1">
    <source>
        <dbReference type="EMBL" id="CAD9334086.1"/>
    </source>
</evidence>
<reference evidence="1" key="1">
    <citation type="submission" date="2021-01" db="EMBL/GenBank/DDBJ databases">
        <authorList>
            <person name="Corre E."/>
            <person name="Pelletier E."/>
            <person name="Niang G."/>
            <person name="Scheremetjew M."/>
            <person name="Finn R."/>
            <person name="Kale V."/>
            <person name="Holt S."/>
            <person name="Cochrane G."/>
            <person name="Meng A."/>
            <person name="Brown T."/>
            <person name="Cohen L."/>
        </authorList>
    </citation>
    <scope>NUCLEOTIDE SEQUENCE</scope>
    <source>
        <strain evidence="1">Grunow 1884</strain>
    </source>
</reference>
<proteinExistence type="predicted"/>
<dbReference type="EMBL" id="HBGO01013290">
    <property type="protein sequence ID" value="CAD9334086.1"/>
    <property type="molecule type" value="Transcribed_RNA"/>
</dbReference>
<dbReference type="AlphaFoldDB" id="A0A7S1ZBF9"/>
<gene>
    <name evidence="1" type="ORF">OSIN01602_LOCUS7447</name>
</gene>
<name>A0A7S1ZBF9_TRICV</name>
<protein>
    <submittedName>
        <fullName evidence="1">Uncharacterized protein</fullName>
    </submittedName>
</protein>